<dbReference type="Pfam" id="PF01212">
    <property type="entry name" value="Beta_elim_lyase"/>
    <property type="match status" value="1"/>
</dbReference>
<dbReference type="GO" id="GO:0006567">
    <property type="term" value="P:L-threonine catabolic process"/>
    <property type="evidence" value="ECO:0007669"/>
    <property type="project" value="TreeGrafter"/>
</dbReference>
<dbReference type="FunFam" id="3.90.1150.10:FF:000041">
    <property type="entry name" value="Low-specificity L-threonine aldolase"/>
    <property type="match status" value="1"/>
</dbReference>
<dbReference type="InterPro" id="IPR023603">
    <property type="entry name" value="Low_specificity_L-TA-like"/>
</dbReference>
<dbReference type="GO" id="GO:0008732">
    <property type="term" value="F:L-allo-threonine aldolase activity"/>
    <property type="evidence" value="ECO:0007669"/>
    <property type="project" value="TreeGrafter"/>
</dbReference>
<evidence type="ECO:0000256" key="3">
    <source>
        <dbReference type="ARBA" id="ARBA00022898"/>
    </source>
</evidence>
<dbReference type="InterPro" id="IPR015422">
    <property type="entry name" value="PyrdxlP-dep_Trfase_small"/>
</dbReference>
<name>A0A933LPK4_UNCTE</name>
<dbReference type="EC" id="4.1.2.48" evidence="8"/>
<protein>
    <submittedName>
        <fullName evidence="8">Low-specificity L-threonine aldolase</fullName>
        <ecNumber evidence="8">4.1.2.48</ecNumber>
    </submittedName>
</protein>
<dbReference type="AlphaFoldDB" id="A0A933LPK4"/>
<dbReference type="PANTHER" id="PTHR48097">
    <property type="entry name" value="L-THREONINE ALDOLASE-RELATED"/>
    <property type="match status" value="1"/>
</dbReference>
<dbReference type="PIRSF" id="PIRSF017617">
    <property type="entry name" value="Thr_aldolase"/>
    <property type="match status" value="1"/>
</dbReference>
<dbReference type="InterPro" id="IPR015421">
    <property type="entry name" value="PyrdxlP-dep_Trfase_major"/>
</dbReference>
<dbReference type="Gene3D" id="3.40.640.10">
    <property type="entry name" value="Type I PLP-dependent aspartate aminotransferase-like (Major domain)"/>
    <property type="match status" value="1"/>
</dbReference>
<dbReference type="FunFam" id="3.40.640.10:FF:000030">
    <property type="entry name" value="Low-specificity L-threonine aldolase"/>
    <property type="match status" value="1"/>
</dbReference>
<reference evidence="8" key="1">
    <citation type="submission" date="2020-07" db="EMBL/GenBank/DDBJ databases">
        <title>Huge and variable diversity of episymbiotic CPR bacteria and DPANN archaea in groundwater ecosystems.</title>
        <authorList>
            <person name="He C.Y."/>
            <person name="Keren R."/>
            <person name="Whittaker M."/>
            <person name="Farag I.F."/>
            <person name="Doudna J."/>
            <person name="Cate J.H.D."/>
            <person name="Banfield J.F."/>
        </authorList>
    </citation>
    <scope>NUCLEOTIDE SEQUENCE</scope>
    <source>
        <strain evidence="8">NC_groundwater_1482_Ag_S-0.65um_47_24</strain>
    </source>
</reference>
<organism evidence="8 9">
    <name type="scientific">Tectimicrobiota bacterium</name>
    <dbReference type="NCBI Taxonomy" id="2528274"/>
    <lineage>
        <taxon>Bacteria</taxon>
        <taxon>Pseudomonadati</taxon>
        <taxon>Nitrospinota/Tectimicrobiota group</taxon>
        <taxon>Candidatus Tectimicrobiota</taxon>
    </lineage>
</organism>
<dbReference type="Proteomes" id="UP000772181">
    <property type="component" value="Unassembled WGS sequence"/>
</dbReference>
<evidence type="ECO:0000259" key="7">
    <source>
        <dbReference type="Pfam" id="PF01212"/>
    </source>
</evidence>
<dbReference type="EMBL" id="JACQWF010000117">
    <property type="protein sequence ID" value="MBI4595228.1"/>
    <property type="molecule type" value="Genomic_DNA"/>
</dbReference>
<feature type="coiled-coil region" evidence="6">
    <location>
        <begin position="244"/>
        <end position="271"/>
    </location>
</feature>
<dbReference type="InterPro" id="IPR001597">
    <property type="entry name" value="ArAA_b-elim_lyase/Thr_aldolase"/>
</dbReference>
<evidence type="ECO:0000313" key="8">
    <source>
        <dbReference type="EMBL" id="MBI4595228.1"/>
    </source>
</evidence>
<comment type="caution">
    <text evidence="8">The sequence shown here is derived from an EMBL/GenBank/DDBJ whole genome shotgun (WGS) entry which is preliminary data.</text>
</comment>
<proteinExistence type="inferred from homology"/>
<sequence>MKKLIDLRSDTVTKPSPQMRRAMAEAEVGDDVFGEDPTVNRLQEKVAGMLGFEAALFVPSGSMANQIAIKSHTQPGDEIIMERYSHAFNFESGALAALSGVQAHLLDGKRGIIEPDQVRKAIRPDNHHFAPSRLIWLENTHNRGGGSIFPLPLIAEIREIAKKNGLAMHLDGARLFNACVAKKVAPKEYTGYFDSTSICLSKGLGAPVGSVMAGSKEFIHKAHRYRKMFGGGMRQAGILAAAGLYALENNIDRLAEDHDKAQRLARGLQDLPYLEVRIEDVDTNMIYLEWVSTKRPLESFLKALKEAGVLINATGPTTMRTVTHLDVYQEDIEDAVEIIKQVCIS</sequence>
<evidence type="ECO:0000256" key="4">
    <source>
        <dbReference type="ARBA" id="ARBA00023239"/>
    </source>
</evidence>
<dbReference type="CDD" id="cd06502">
    <property type="entry name" value="TA_like"/>
    <property type="match status" value="1"/>
</dbReference>
<dbReference type="GO" id="GO:0005829">
    <property type="term" value="C:cytosol"/>
    <property type="evidence" value="ECO:0007669"/>
    <property type="project" value="TreeGrafter"/>
</dbReference>
<evidence type="ECO:0000313" key="9">
    <source>
        <dbReference type="Proteomes" id="UP000772181"/>
    </source>
</evidence>
<evidence type="ECO:0000256" key="1">
    <source>
        <dbReference type="ARBA" id="ARBA00001933"/>
    </source>
</evidence>
<evidence type="ECO:0000256" key="2">
    <source>
        <dbReference type="ARBA" id="ARBA00006966"/>
    </source>
</evidence>
<keyword evidence="6" id="KW-0175">Coiled coil</keyword>
<dbReference type="SUPFAM" id="SSF53383">
    <property type="entry name" value="PLP-dependent transferases"/>
    <property type="match status" value="1"/>
</dbReference>
<gene>
    <name evidence="8" type="primary">ltaE</name>
    <name evidence="8" type="ORF">HY730_02495</name>
</gene>
<evidence type="ECO:0000256" key="5">
    <source>
        <dbReference type="PIRSR" id="PIRSR017617-1"/>
    </source>
</evidence>
<dbReference type="InterPro" id="IPR015424">
    <property type="entry name" value="PyrdxlP-dep_Trfase"/>
</dbReference>
<keyword evidence="3" id="KW-0663">Pyridoxal phosphate</keyword>
<evidence type="ECO:0000256" key="6">
    <source>
        <dbReference type="SAM" id="Coils"/>
    </source>
</evidence>
<dbReference type="NCBIfam" id="NF007825">
    <property type="entry name" value="PRK10534.1"/>
    <property type="match status" value="1"/>
</dbReference>
<dbReference type="NCBIfam" id="NF041359">
    <property type="entry name" value="GntG_guanitoxin"/>
    <property type="match status" value="1"/>
</dbReference>
<dbReference type="PANTHER" id="PTHR48097:SF9">
    <property type="entry name" value="L-THREONINE ALDOLASE"/>
    <property type="match status" value="1"/>
</dbReference>
<dbReference type="GO" id="GO:0006545">
    <property type="term" value="P:glycine biosynthetic process"/>
    <property type="evidence" value="ECO:0007669"/>
    <property type="project" value="TreeGrafter"/>
</dbReference>
<feature type="modified residue" description="N6-(pyridoxal phosphate)lysine" evidence="5">
    <location>
        <position position="202"/>
    </location>
</feature>
<comment type="cofactor">
    <cofactor evidence="1">
        <name>pyridoxal 5'-phosphate</name>
        <dbReference type="ChEBI" id="CHEBI:597326"/>
    </cofactor>
</comment>
<comment type="similarity">
    <text evidence="2">Belongs to the threonine aldolase family.</text>
</comment>
<dbReference type="Gene3D" id="3.90.1150.10">
    <property type="entry name" value="Aspartate Aminotransferase, domain 1"/>
    <property type="match status" value="1"/>
</dbReference>
<keyword evidence="4 8" id="KW-0456">Lyase</keyword>
<feature type="domain" description="Aromatic amino acid beta-eliminating lyase/threonine aldolase" evidence="7">
    <location>
        <begin position="6"/>
        <end position="288"/>
    </location>
</feature>
<accession>A0A933LPK4</accession>